<proteinExistence type="predicted"/>
<keyword evidence="3" id="KW-1185">Reference proteome</keyword>
<dbReference type="InterPro" id="IPR000073">
    <property type="entry name" value="AB_hydrolase_1"/>
</dbReference>
<name>A0A6M4MDW9_9ALTE</name>
<evidence type="ECO:0000313" key="3">
    <source>
        <dbReference type="Proteomes" id="UP000219285"/>
    </source>
</evidence>
<dbReference type="SUPFAM" id="SSF53474">
    <property type="entry name" value="alpha/beta-Hydrolases"/>
    <property type="match status" value="1"/>
</dbReference>
<reference evidence="3" key="1">
    <citation type="submission" date="2014-12" db="EMBL/GenBank/DDBJ databases">
        <title>Complete genome sequence of a multi-drug resistant Klebsiella pneumoniae.</title>
        <authorList>
            <person name="Hua X."/>
            <person name="Chen Q."/>
            <person name="Li X."/>
            <person name="Feng Y."/>
            <person name="Ruan Z."/>
            <person name="Yu Y."/>
        </authorList>
    </citation>
    <scope>NUCLEOTIDE SEQUENCE [LARGE SCALE GENOMIC DNA]</scope>
    <source>
        <strain evidence="3">5.12</strain>
    </source>
</reference>
<organism evidence="2 3">
    <name type="scientific">Alteromonas pelagimontana</name>
    <dbReference type="NCBI Taxonomy" id="1858656"/>
    <lineage>
        <taxon>Bacteria</taxon>
        <taxon>Pseudomonadati</taxon>
        <taxon>Pseudomonadota</taxon>
        <taxon>Gammaproteobacteria</taxon>
        <taxon>Alteromonadales</taxon>
        <taxon>Alteromonadaceae</taxon>
        <taxon>Alteromonas/Salinimonas group</taxon>
        <taxon>Alteromonas</taxon>
    </lineage>
</organism>
<feature type="domain" description="AB hydrolase-1" evidence="1">
    <location>
        <begin position="7"/>
        <end position="225"/>
    </location>
</feature>
<dbReference type="Proteomes" id="UP000219285">
    <property type="component" value="Chromosome"/>
</dbReference>
<dbReference type="Pfam" id="PF12697">
    <property type="entry name" value="Abhydrolase_6"/>
    <property type="match status" value="1"/>
</dbReference>
<dbReference type="PANTHER" id="PTHR43798">
    <property type="entry name" value="MONOACYLGLYCEROL LIPASE"/>
    <property type="match status" value="1"/>
</dbReference>
<dbReference type="GO" id="GO:0016787">
    <property type="term" value="F:hydrolase activity"/>
    <property type="evidence" value="ECO:0007669"/>
    <property type="project" value="UniProtKB-KW"/>
</dbReference>
<protein>
    <submittedName>
        <fullName evidence="2">Alpha/beta hydrolase</fullName>
    </submittedName>
</protein>
<dbReference type="EMBL" id="CP052766">
    <property type="protein sequence ID" value="QJR81302.1"/>
    <property type="molecule type" value="Genomic_DNA"/>
</dbReference>
<keyword evidence="2" id="KW-0378">Hydrolase</keyword>
<dbReference type="Gene3D" id="3.40.50.1820">
    <property type="entry name" value="alpha/beta hydrolase"/>
    <property type="match status" value="1"/>
</dbReference>
<dbReference type="KEGG" id="apel:CA267_011185"/>
<dbReference type="InterPro" id="IPR029058">
    <property type="entry name" value="AB_hydrolase_fold"/>
</dbReference>
<evidence type="ECO:0000259" key="1">
    <source>
        <dbReference type="Pfam" id="PF12697"/>
    </source>
</evidence>
<dbReference type="AlphaFoldDB" id="A0A6M4MDW9"/>
<dbReference type="OrthoDB" id="2086224at2"/>
<gene>
    <name evidence="2" type="ORF">CA267_011185</name>
</gene>
<evidence type="ECO:0000313" key="2">
    <source>
        <dbReference type="EMBL" id="QJR81302.1"/>
    </source>
</evidence>
<sequence>MTQNPVLFLPGTLCDERVWLPVWRQLAIVQRRYVPLQWAGTLEEMLALTGDRVLDGEKVHLIGFSMGGFIATQWACSNVEKVASLTLVAYNPKGLDEQELVRRRQLITMLKKGQFKPESPVYVNRFVHPEHQKNPDVTGVIQEMGKDLGRNTLLAQTAATTPRADLTSAIAKAPFPVNIIAAQDDEIVAFGDVQKVAASLPGATFFPIDRAGHMALLEKPSEIAAMLKEMYA</sequence>
<dbReference type="InterPro" id="IPR050266">
    <property type="entry name" value="AB_hydrolase_sf"/>
</dbReference>
<dbReference type="RefSeq" id="WP_075607402.1">
    <property type="nucleotide sequence ID" value="NZ_CP052766.1"/>
</dbReference>
<reference evidence="2 3" key="2">
    <citation type="submission" date="2020-04" db="EMBL/GenBank/DDBJ databases">
        <title>Complete genome sequence of Alteromonas pelagimontana 5.12T.</title>
        <authorList>
            <person name="Sinha R.K."/>
            <person name="Krishnan K.P."/>
            <person name="Kurian J.P."/>
        </authorList>
    </citation>
    <scope>NUCLEOTIDE SEQUENCE [LARGE SCALE GENOMIC DNA]</scope>
    <source>
        <strain evidence="2 3">5.12</strain>
    </source>
</reference>
<accession>A0A6M4MDW9</accession>